<protein>
    <submittedName>
        <fullName evidence="2">Uncharacterized protein</fullName>
    </submittedName>
</protein>
<evidence type="ECO:0000313" key="1">
    <source>
        <dbReference type="Proteomes" id="UP000887565"/>
    </source>
</evidence>
<organism evidence="1 2">
    <name type="scientific">Romanomermis culicivorax</name>
    <name type="common">Nematode worm</name>
    <dbReference type="NCBI Taxonomy" id="13658"/>
    <lineage>
        <taxon>Eukaryota</taxon>
        <taxon>Metazoa</taxon>
        <taxon>Ecdysozoa</taxon>
        <taxon>Nematoda</taxon>
        <taxon>Enoplea</taxon>
        <taxon>Dorylaimia</taxon>
        <taxon>Mermithida</taxon>
        <taxon>Mermithoidea</taxon>
        <taxon>Mermithidae</taxon>
        <taxon>Romanomermis</taxon>
    </lineage>
</organism>
<proteinExistence type="predicted"/>
<sequence>MHSQTLPHTGVDRGMAAAKLDELFEGALRDPMEAMETGNARAKTRTCSLIMLISNGLADAVEAKDAKTKAKMEVRPETKARGDTIKESLKEAIEAAGSSKKI</sequence>
<reference evidence="2" key="1">
    <citation type="submission" date="2022-11" db="UniProtKB">
        <authorList>
            <consortium name="WormBaseParasite"/>
        </authorList>
    </citation>
    <scope>IDENTIFICATION</scope>
</reference>
<dbReference type="AlphaFoldDB" id="A0A915IBQ3"/>
<evidence type="ECO:0000313" key="2">
    <source>
        <dbReference type="WBParaSite" id="nRc.2.0.1.t11609-RA"/>
    </source>
</evidence>
<accession>A0A915IBQ3</accession>
<keyword evidence="1" id="KW-1185">Reference proteome</keyword>
<dbReference type="WBParaSite" id="nRc.2.0.1.t11609-RA">
    <property type="protein sequence ID" value="nRc.2.0.1.t11609-RA"/>
    <property type="gene ID" value="nRc.2.0.1.g11609"/>
</dbReference>
<name>A0A915IBQ3_ROMCU</name>
<dbReference type="Proteomes" id="UP000887565">
    <property type="component" value="Unplaced"/>
</dbReference>